<proteinExistence type="predicted"/>
<feature type="region of interest" description="Disordered" evidence="2">
    <location>
        <begin position="733"/>
        <end position="814"/>
    </location>
</feature>
<dbReference type="PANTHER" id="PTHR34121">
    <property type="entry name" value="MYOSIN-11"/>
    <property type="match status" value="1"/>
</dbReference>
<evidence type="ECO:0000313" key="3">
    <source>
        <dbReference type="EMBL" id="EEC78577.1"/>
    </source>
</evidence>
<feature type="compositionally biased region" description="Basic and acidic residues" evidence="2">
    <location>
        <begin position="734"/>
        <end position="745"/>
    </location>
</feature>
<gene>
    <name evidence="3" type="ORF">OsI_18571</name>
</gene>
<dbReference type="PANTHER" id="PTHR34121:SF4">
    <property type="entry name" value="OS05G0162200 PROTEIN"/>
    <property type="match status" value="1"/>
</dbReference>
<reference evidence="3 4" key="1">
    <citation type="journal article" date="2005" name="PLoS Biol.">
        <title>The genomes of Oryza sativa: a history of duplications.</title>
        <authorList>
            <person name="Yu J."/>
            <person name="Wang J."/>
            <person name="Lin W."/>
            <person name="Li S."/>
            <person name="Li H."/>
            <person name="Zhou J."/>
            <person name="Ni P."/>
            <person name="Dong W."/>
            <person name="Hu S."/>
            <person name="Zeng C."/>
            <person name="Zhang J."/>
            <person name="Zhang Y."/>
            <person name="Li R."/>
            <person name="Xu Z."/>
            <person name="Li S."/>
            <person name="Li X."/>
            <person name="Zheng H."/>
            <person name="Cong L."/>
            <person name="Lin L."/>
            <person name="Yin J."/>
            <person name="Geng J."/>
            <person name="Li G."/>
            <person name="Shi J."/>
            <person name="Liu J."/>
            <person name="Lv H."/>
            <person name="Li J."/>
            <person name="Wang J."/>
            <person name="Deng Y."/>
            <person name="Ran L."/>
            <person name="Shi X."/>
            <person name="Wang X."/>
            <person name="Wu Q."/>
            <person name="Li C."/>
            <person name="Ren X."/>
            <person name="Wang J."/>
            <person name="Wang X."/>
            <person name="Li D."/>
            <person name="Liu D."/>
            <person name="Zhang X."/>
            <person name="Ji Z."/>
            <person name="Zhao W."/>
            <person name="Sun Y."/>
            <person name="Zhang Z."/>
            <person name="Bao J."/>
            <person name="Han Y."/>
            <person name="Dong L."/>
            <person name="Ji J."/>
            <person name="Chen P."/>
            <person name="Wu S."/>
            <person name="Liu J."/>
            <person name="Xiao Y."/>
            <person name="Bu D."/>
            <person name="Tan J."/>
            <person name="Yang L."/>
            <person name="Ye C."/>
            <person name="Zhang J."/>
            <person name="Xu J."/>
            <person name="Zhou Y."/>
            <person name="Yu Y."/>
            <person name="Zhang B."/>
            <person name="Zhuang S."/>
            <person name="Wei H."/>
            <person name="Liu B."/>
            <person name="Lei M."/>
            <person name="Yu H."/>
            <person name="Li Y."/>
            <person name="Xu H."/>
            <person name="Wei S."/>
            <person name="He X."/>
            <person name="Fang L."/>
            <person name="Zhang Z."/>
            <person name="Zhang Y."/>
            <person name="Huang X."/>
            <person name="Su Z."/>
            <person name="Tong W."/>
            <person name="Li J."/>
            <person name="Tong Z."/>
            <person name="Li S."/>
            <person name="Ye J."/>
            <person name="Wang L."/>
            <person name="Fang L."/>
            <person name="Lei T."/>
            <person name="Chen C."/>
            <person name="Chen H."/>
            <person name="Xu Z."/>
            <person name="Li H."/>
            <person name="Huang H."/>
            <person name="Zhang F."/>
            <person name="Xu H."/>
            <person name="Li N."/>
            <person name="Zhao C."/>
            <person name="Li S."/>
            <person name="Dong L."/>
            <person name="Huang Y."/>
            <person name="Li L."/>
            <person name="Xi Y."/>
            <person name="Qi Q."/>
            <person name="Li W."/>
            <person name="Zhang B."/>
            <person name="Hu W."/>
            <person name="Zhang Y."/>
            <person name="Tian X."/>
            <person name="Jiao Y."/>
            <person name="Liang X."/>
            <person name="Jin J."/>
            <person name="Gao L."/>
            <person name="Zheng W."/>
            <person name="Hao B."/>
            <person name="Liu S."/>
            <person name="Wang W."/>
            <person name="Yuan L."/>
            <person name="Cao M."/>
            <person name="McDermott J."/>
            <person name="Samudrala R."/>
            <person name="Wang J."/>
            <person name="Wong G.K."/>
            <person name="Yang H."/>
        </authorList>
    </citation>
    <scope>NUCLEOTIDE SEQUENCE [LARGE SCALE GENOMIC DNA]</scope>
    <source>
        <strain evidence="4">cv. 93-11</strain>
    </source>
</reference>
<organism evidence="3 4">
    <name type="scientific">Oryza sativa subsp. indica</name>
    <name type="common">Rice</name>
    <dbReference type="NCBI Taxonomy" id="39946"/>
    <lineage>
        <taxon>Eukaryota</taxon>
        <taxon>Viridiplantae</taxon>
        <taxon>Streptophyta</taxon>
        <taxon>Embryophyta</taxon>
        <taxon>Tracheophyta</taxon>
        <taxon>Spermatophyta</taxon>
        <taxon>Magnoliopsida</taxon>
        <taxon>Liliopsida</taxon>
        <taxon>Poales</taxon>
        <taxon>Poaceae</taxon>
        <taxon>BOP clade</taxon>
        <taxon>Oryzoideae</taxon>
        <taxon>Oryzeae</taxon>
        <taxon>Oryzinae</taxon>
        <taxon>Oryza</taxon>
        <taxon>Oryza sativa</taxon>
    </lineage>
</organism>
<keyword evidence="4" id="KW-1185">Reference proteome</keyword>
<keyword evidence="1" id="KW-0175">Coiled coil</keyword>
<dbReference type="HOGENOM" id="CLU_018516_0_0_1"/>
<dbReference type="AlphaFoldDB" id="B8AYE8"/>
<dbReference type="OMA" id="LSTWINF"/>
<accession>B8AYE8</accession>
<evidence type="ECO:0000256" key="2">
    <source>
        <dbReference type="SAM" id="MobiDB-lite"/>
    </source>
</evidence>
<sequence length="814" mass="91544">MSSWLRSAVSRAGRSGVARAVRGYADAVAHHAGQAVADILQDRTWISLALEESDITLGLAIWKHEIDGEPRQRQASLSRAPQRMVLRNACGVSLFGTAIATVGHAASHNNGLVDTKRDTACALAVSKSETALLRGPPPRSGFASDDRRYRIAGDYKSFKKTVARLEEAAVSCRGGERVELLRRWLGALQDIEAELSGSDLKDPEDCDPSSETDISKAPLALFYDADIEGGPMNFRDVFLYSQALEGITLSMVLEAPSEEEVSLLLEIFGLCLTGGKEVNKKIMDTVQDLAKALSNYKDEVLVKREELLEYTQSVISGLKRNADIMRIDAETLELWKKLDEKEKSRAQITEDQDKSSGNISVENIEGLKEALIEVRLCSRVEELVLKKKSISPGDSLEIHSQKDQFSRLLENTNRSLIMRKFVIDKLKILADSLANSSSKAEQRILENRRQKEDALNFRVKKENEVSTVEKEVLDEIAELEKQRDELEAQLKKVSLNMEIAIQDLAYPIGDRDTKSLSMIKMVNISLNAAAGRLKKTREERDQFDEANNQIIFKLKTKEDDLSKSIASCNVEANVVKTWINFLEDTWQLQSTYNEQKEKKTCDELERCVSSFLKLTKHHLSVFKEVLSPSIESIRTYVDNLVVLNSREETKQDEDDEASEKTNPRISLEEEYLETEKKIIIALSIADHIKKLFYSEQRANSRRDDPEVKNLIAEIEKLRGEFESIERPMLSIEANKSKPLPEERSELSPSPIQAPATPKAAHVDSPKSPMKPEQHLNPDNELANLGAELGSEDRDFSGEEINGWEFDELEEDLKN</sequence>
<name>B8AYE8_ORYSI</name>
<protein>
    <submittedName>
        <fullName evidence="3">Uncharacterized protein</fullName>
    </submittedName>
</protein>
<evidence type="ECO:0000313" key="4">
    <source>
        <dbReference type="Proteomes" id="UP000007015"/>
    </source>
</evidence>
<feature type="compositionally biased region" description="Acidic residues" evidence="2">
    <location>
        <begin position="804"/>
        <end position="814"/>
    </location>
</feature>
<dbReference type="STRING" id="39946.B8AYE8"/>
<feature type="compositionally biased region" description="Basic and acidic residues" evidence="2">
    <location>
        <begin position="760"/>
        <end position="777"/>
    </location>
</feature>
<dbReference type="Gramene" id="BGIOSGA018759-TA">
    <property type="protein sequence ID" value="BGIOSGA018759-PA"/>
    <property type="gene ID" value="BGIOSGA018759"/>
</dbReference>
<dbReference type="Proteomes" id="UP000007015">
    <property type="component" value="Chromosome 5"/>
</dbReference>
<feature type="coiled-coil region" evidence="1">
    <location>
        <begin position="465"/>
        <end position="546"/>
    </location>
</feature>
<evidence type="ECO:0000256" key="1">
    <source>
        <dbReference type="SAM" id="Coils"/>
    </source>
</evidence>
<dbReference type="EMBL" id="CM000130">
    <property type="protein sequence ID" value="EEC78577.1"/>
    <property type="molecule type" value="Genomic_DNA"/>
</dbReference>